<dbReference type="EMBL" id="BSDC01000002">
    <property type="protein sequence ID" value="GLH67670.1"/>
    <property type="molecule type" value="Genomic_DNA"/>
</dbReference>
<reference evidence="4" key="1">
    <citation type="journal article" date="2023" name="Antonie Van Leeuwenhoek">
        <title>Mesoterricola silvestris gen. nov., sp. nov., Mesoterricola sediminis sp. nov., Geothrix oryzae sp. nov., Geothrix edaphica sp. nov., Geothrix rubra sp. nov., and Geothrix limicola sp. nov., six novel members of Acidobacteriota isolated from soils.</title>
        <authorList>
            <person name="Itoh H."/>
            <person name="Sugisawa Y."/>
            <person name="Mise K."/>
            <person name="Xu Z."/>
            <person name="Kuniyasu M."/>
            <person name="Ushijima N."/>
            <person name="Kawano K."/>
            <person name="Kobayashi E."/>
            <person name="Shiratori Y."/>
            <person name="Masuda Y."/>
            <person name="Senoo K."/>
        </authorList>
    </citation>
    <scope>NUCLEOTIDE SEQUENCE</scope>
    <source>
        <strain evidence="4">Red802</strain>
    </source>
</reference>
<feature type="repeat" description="TPR" evidence="3">
    <location>
        <begin position="197"/>
        <end position="230"/>
    </location>
</feature>
<dbReference type="RefSeq" id="WP_285608933.1">
    <property type="nucleotide sequence ID" value="NZ_BSDC01000002.1"/>
</dbReference>
<dbReference type="Pfam" id="PF13432">
    <property type="entry name" value="TPR_16"/>
    <property type="match status" value="1"/>
</dbReference>
<proteinExistence type="predicted"/>
<dbReference type="InterPro" id="IPR019734">
    <property type="entry name" value="TPR_rpt"/>
</dbReference>
<keyword evidence="1" id="KW-0677">Repeat</keyword>
<dbReference type="Gene3D" id="1.25.40.10">
    <property type="entry name" value="Tetratricopeptide repeat domain"/>
    <property type="match status" value="2"/>
</dbReference>
<evidence type="ECO:0000313" key="5">
    <source>
        <dbReference type="Proteomes" id="UP001165044"/>
    </source>
</evidence>
<dbReference type="InterPro" id="IPR051685">
    <property type="entry name" value="Ycf3/AcsC/BcsC/TPR_MFPF"/>
</dbReference>
<accession>A0ABQ5PZZ7</accession>
<dbReference type="PROSITE" id="PS50005">
    <property type="entry name" value="TPR"/>
    <property type="match status" value="3"/>
</dbReference>
<feature type="repeat" description="TPR" evidence="3">
    <location>
        <begin position="231"/>
        <end position="264"/>
    </location>
</feature>
<comment type="caution">
    <text evidence="4">The sequence shown here is derived from an EMBL/GenBank/DDBJ whole genome shotgun (WGS) entry which is preliminary data.</text>
</comment>
<evidence type="ECO:0000256" key="3">
    <source>
        <dbReference type="PROSITE-ProRule" id="PRU00339"/>
    </source>
</evidence>
<gene>
    <name evidence="4" type="ORF">GETHED_20340</name>
</gene>
<dbReference type="PANTHER" id="PTHR44943:SF4">
    <property type="entry name" value="TPR REPEAT-CONTAINING PROTEIN MJ0798"/>
    <property type="match status" value="1"/>
</dbReference>
<dbReference type="InterPro" id="IPR011990">
    <property type="entry name" value="TPR-like_helical_dom_sf"/>
</dbReference>
<dbReference type="Pfam" id="PF13371">
    <property type="entry name" value="TPR_9"/>
    <property type="match status" value="1"/>
</dbReference>
<organism evidence="4 5">
    <name type="scientific">Geothrix edaphica</name>
    <dbReference type="NCBI Taxonomy" id="2927976"/>
    <lineage>
        <taxon>Bacteria</taxon>
        <taxon>Pseudomonadati</taxon>
        <taxon>Acidobacteriota</taxon>
        <taxon>Holophagae</taxon>
        <taxon>Holophagales</taxon>
        <taxon>Holophagaceae</taxon>
        <taxon>Geothrix</taxon>
    </lineage>
</organism>
<dbReference type="SMART" id="SM00028">
    <property type="entry name" value="TPR"/>
    <property type="match status" value="3"/>
</dbReference>
<dbReference type="SUPFAM" id="SSF48452">
    <property type="entry name" value="TPR-like"/>
    <property type="match status" value="2"/>
</dbReference>
<protein>
    <recommendedName>
        <fullName evidence="6">Tetratricopeptide repeat protein</fullName>
    </recommendedName>
</protein>
<evidence type="ECO:0000256" key="2">
    <source>
        <dbReference type="ARBA" id="ARBA00022803"/>
    </source>
</evidence>
<keyword evidence="2 3" id="KW-0802">TPR repeat</keyword>
<dbReference type="Proteomes" id="UP001165044">
    <property type="component" value="Unassembled WGS sequence"/>
</dbReference>
<evidence type="ECO:0000256" key="1">
    <source>
        <dbReference type="ARBA" id="ARBA00022737"/>
    </source>
</evidence>
<evidence type="ECO:0000313" key="4">
    <source>
        <dbReference type="EMBL" id="GLH67670.1"/>
    </source>
</evidence>
<name>A0ABQ5PZZ7_9BACT</name>
<dbReference type="PANTHER" id="PTHR44943">
    <property type="entry name" value="CELLULOSE SYNTHASE OPERON PROTEIN C"/>
    <property type="match status" value="1"/>
</dbReference>
<keyword evidence="5" id="KW-1185">Reference proteome</keyword>
<feature type="repeat" description="TPR" evidence="3">
    <location>
        <begin position="163"/>
        <end position="196"/>
    </location>
</feature>
<sequence length="285" mass="31184">MLMPFAAVPPPKPPTARAHVVEAGAAQALPPAAESLLQADNWPGLADWFEKASPKVRRQHYEYWLQALNRSQRWARLADACKALTPQIEGRGKPRLGTYRLYRAQALSQLGRHREAMAAHAENGRLGQPEGYANACVEAQLAGDWKALLAHAGTLLARKPGDAEALGWKGEALAHLGRFDEATTVLRQAVQADPKAAYAWNNLGRAALQHKAWPEAKAAFDQALKLAPGQLEALFNRGIAQFNLKRYAASRDDFKAALALRPGDPVLQENLRQAEKMAAAYPQEP</sequence>
<evidence type="ECO:0008006" key="6">
    <source>
        <dbReference type="Google" id="ProtNLM"/>
    </source>
</evidence>